<gene>
    <name evidence="1" type="ORF">WJU22_17575</name>
</gene>
<keyword evidence="2" id="KW-1185">Reference proteome</keyword>
<dbReference type="Proteomes" id="UP001449657">
    <property type="component" value="Chromosome"/>
</dbReference>
<evidence type="ECO:0000313" key="2">
    <source>
        <dbReference type="Proteomes" id="UP001449657"/>
    </source>
</evidence>
<evidence type="ECO:0000313" key="1">
    <source>
        <dbReference type="EMBL" id="WZN44708.1"/>
    </source>
</evidence>
<organism evidence="1 2">
    <name type="scientific">Chitinophaga caseinilytica</name>
    <dbReference type="NCBI Taxonomy" id="2267521"/>
    <lineage>
        <taxon>Bacteria</taxon>
        <taxon>Pseudomonadati</taxon>
        <taxon>Bacteroidota</taxon>
        <taxon>Chitinophagia</taxon>
        <taxon>Chitinophagales</taxon>
        <taxon>Chitinophagaceae</taxon>
        <taxon>Chitinophaga</taxon>
    </lineage>
</organism>
<sequence length="247" mass="28272">MLLLAFCVFCCSCSSGKKMPVPNSDVPSGRIIVKGKTSDPRFQFLVDIPEMMYYGSFCVEPVVTQKNVFSIEVSTDNNSVVTTYDTAFMLIDMQRDSCYLFNRFYGDVKLLERMSMPEKNQGLTGNRHPIPDWRYEVGGWLSDTVIGKDTFMQRKVARTVIHNQQRLEITGTLFFKRSMNNFPDFMENFWLGSNSENGLLGLEVDAPYANENGNLTAYRASIWWEIQPDRLSETEKAGIQQMIVKAR</sequence>
<name>A0ABZ2YZ46_9BACT</name>
<reference evidence="1 2" key="1">
    <citation type="submission" date="2024-03" db="EMBL/GenBank/DDBJ databases">
        <title>Chitinophaga caseinilytica sp. nov., a casein hydrolysing bacterium isolated from forest soil.</title>
        <authorList>
            <person name="Lee D.S."/>
            <person name="Han D.M."/>
            <person name="Baek J.H."/>
            <person name="Choi D.G."/>
            <person name="Jeon J.H."/>
            <person name="Jeon C.O."/>
        </authorList>
    </citation>
    <scope>NUCLEOTIDE SEQUENCE [LARGE SCALE GENOMIC DNA]</scope>
    <source>
        <strain evidence="1 2">KACC 19118</strain>
    </source>
</reference>
<protein>
    <submittedName>
        <fullName evidence="1">Uncharacterized protein</fullName>
    </submittedName>
</protein>
<proteinExistence type="predicted"/>
<dbReference type="RefSeq" id="WP_341839476.1">
    <property type="nucleotide sequence ID" value="NZ_CP149792.1"/>
</dbReference>
<accession>A0ABZ2YZ46</accession>
<dbReference type="EMBL" id="CP150096">
    <property type="protein sequence ID" value="WZN44708.1"/>
    <property type="molecule type" value="Genomic_DNA"/>
</dbReference>